<protein>
    <submittedName>
        <fullName evidence="1">Uncharacterized protein</fullName>
    </submittedName>
</protein>
<reference evidence="1" key="1">
    <citation type="submission" date="2023-06" db="EMBL/GenBank/DDBJ databases">
        <authorList>
            <consortium name="Lawrence Berkeley National Laboratory"/>
            <person name="Ahrendt S."/>
            <person name="Sahu N."/>
            <person name="Indic B."/>
            <person name="Wong-Bajracharya J."/>
            <person name="Merenyi Z."/>
            <person name="Ke H.-M."/>
            <person name="Monk M."/>
            <person name="Kocsube S."/>
            <person name="Drula E."/>
            <person name="Lipzen A."/>
            <person name="Balint B."/>
            <person name="Henrissat B."/>
            <person name="Andreopoulos B."/>
            <person name="Martin F.M."/>
            <person name="Harder C.B."/>
            <person name="Rigling D."/>
            <person name="Ford K.L."/>
            <person name="Foster G.D."/>
            <person name="Pangilinan J."/>
            <person name="Papanicolaou A."/>
            <person name="Barry K."/>
            <person name="LaButti K."/>
            <person name="Viragh M."/>
            <person name="Koriabine M."/>
            <person name="Yan M."/>
            <person name="Riley R."/>
            <person name="Champramary S."/>
            <person name="Plett K.L."/>
            <person name="Tsai I.J."/>
            <person name="Slot J."/>
            <person name="Sipos G."/>
            <person name="Plett J."/>
            <person name="Nagy L.G."/>
            <person name="Grigoriev I.V."/>
        </authorList>
    </citation>
    <scope>NUCLEOTIDE SEQUENCE</scope>
    <source>
        <strain evidence="1">CCBAS 213</strain>
    </source>
</reference>
<dbReference type="Proteomes" id="UP001175211">
    <property type="component" value="Unassembled WGS sequence"/>
</dbReference>
<evidence type="ECO:0000313" key="1">
    <source>
        <dbReference type="EMBL" id="KAK0451366.1"/>
    </source>
</evidence>
<proteinExistence type="predicted"/>
<dbReference type="EMBL" id="JAUEPS010000033">
    <property type="protein sequence ID" value="KAK0451366.1"/>
    <property type="molecule type" value="Genomic_DNA"/>
</dbReference>
<comment type="caution">
    <text evidence="1">The sequence shown here is derived from an EMBL/GenBank/DDBJ whole genome shotgun (WGS) entry which is preliminary data.</text>
</comment>
<dbReference type="RefSeq" id="XP_060327703.1">
    <property type="nucleotide sequence ID" value="XM_060467821.1"/>
</dbReference>
<gene>
    <name evidence="1" type="ORF">EV420DRAFT_1274226</name>
</gene>
<evidence type="ECO:0000313" key="2">
    <source>
        <dbReference type="Proteomes" id="UP001175211"/>
    </source>
</evidence>
<accession>A0AA39MY87</accession>
<sequence>MSQRAQDIYPSSMLSKGHGYPSWLPDMPSNWPEAYLCHGTQIGDVGFLDEHGGFEYLFNVCKSAEDPINLNRVPPNFVPIQNPGVLEQRGFDKDSVITSTSVLVQRSTETKHVSFYYSTVPLLTCNSSFQFPSSNTRGAVLILLDGSESYNSKNPSLLAEYAASNAHSWYKYINDDQGRMIRNGSLYLVTGCDKCRW</sequence>
<dbReference type="AlphaFoldDB" id="A0AA39MY87"/>
<dbReference type="GeneID" id="85351369"/>
<keyword evidence="2" id="KW-1185">Reference proteome</keyword>
<organism evidence="1 2">
    <name type="scientific">Armillaria tabescens</name>
    <name type="common">Ringless honey mushroom</name>
    <name type="synonym">Agaricus tabescens</name>
    <dbReference type="NCBI Taxonomy" id="1929756"/>
    <lineage>
        <taxon>Eukaryota</taxon>
        <taxon>Fungi</taxon>
        <taxon>Dikarya</taxon>
        <taxon>Basidiomycota</taxon>
        <taxon>Agaricomycotina</taxon>
        <taxon>Agaricomycetes</taxon>
        <taxon>Agaricomycetidae</taxon>
        <taxon>Agaricales</taxon>
        <taxon>Marasmiineae</taxon>
        <taxon>Physalacriaceae</taxon>
        <taxon>Desarmillaria</taxon>
    </lineage>
</organism>
<name>A0AA39MY87_ARMTA</name>